<keyword evidence="1" id="KW-0812">Transmembrane</keyword>
<reference evidence="2" key="1">
    <citation type="submission" date="2019-01" db="EMBL/GenBank/DDBJ databases">
        <title>Genomic signatures and co-occurrence patterns of the ultra-small Saccharimodia (Patescibacteria phylum) suggest a symbiotic lifestyle.</title>
        <authorList>
            <person name="Lemos L."/>
            <person name="Medeiros J."/>
            <person name="Andreote F."/>
            <person name="Fernandes G."/>
            <person name="Varani A."/>
            <person name="Oliveira G."/>
            <person name="Pylro V."/>
        </authorList>
    </citation>
    <scope>NUCLEOTIDE SEQUENCE [LARGE SCALE GENOMIC DNA]</scope>
    <source>
        <strain evidence="2">AMD02</strain>
    </source>
</reference>
<comment type="caution">
    <text evidence="2">The sequence shown here is derived from an EMBL/GenBank/DDBJ whole genome shotgun (WGS) entry which is preliminary data.</text>
</comment>
<sequence>MKPNDTALRKRTQISKANRMMFIWIAAASALVSFALVASVFLGQKLVFNEKILLEKNKTISTLDKNNKAVPDLQSAVRVLDTNTDLATTKANNSDQTIQVILDALPSDANSLALGASLQNKLLAGVPGLTIQSLQVDPVQGVETLISGSVVSASTPVAAGTQNQITFNFSVSGNADALKQALMNLERSIRTIDITRLQVENQGNTQIMTVQARAFYEPVKTVSLYDKVVKP</sequence>
<evidence type="ECO:0000256" key="1">
    <source>
        <dbReference type="SAM" id="Phobius"/>
    </source>
</evidence>
<protein>
    <submittedName>
        <fullName evidence="2">Uncharacterized protein</fullName>
    </submittedName>
</protein>
<accession>A0A4Q0AH80</accession>
<keyword evidence="1" id="KW-0472">Membrane</keyword>
<keyword evidence="1" id="KW-1133">Transmembrane helix</keyword>
<dbReference type="Proteomes" id="UP000289257">
    <property type="component" value="Unassembled WGS sequence"/>
</dbReference>
<gene>
    <name evidence="2" type="ORF">EOT05_01695</name>
</gene>
<dbReference type="AlphaFoldDB" id="A0A4Q0AH80"/>
<proteinExistence type="predicted"/>
<name>A0A4Q0AH80_9BACT</name>
<evidence type="ECO:0000313" key="3">
    <source>
        <dbReference type="Proteomes" id="UP000289257"/>
    </source>
</evidence>
<feature type="transmembrane region" description="Helical" evidence="1">
    <location>
        <begin position="21"/>
        <end position="42"/>
    </location>
</feature>
<organism evidence="2 3">
    <name type="scientific">Candidatus Microsaccharimonas sossegonensis</name>
    <dbReference type="NCBI Taxonomy" id="2506948"/>
    <lineage>
        <taxon>Bacteria</taxon>
        <taxon>Candidatus Saccharimonadota</taxon>
        <taxon>Candidatus Saccharimonadia</taxon>
        <taxon>Candidatus Saccharimonadales</taxon>
        <taxon>Candidatus Saccharimonadaceae</taxon>
        <taxon>Candidatus Microsaccharimonas</taxon>
    </lineage>
</organism>
<dbReference type="EMBL" id="SCKX01000001">
    <property type="protein sequence ID" value="RWZ78454.1"/>
    <property type="molecule type" value="Genomic_DNA"/>
</dbReference>
<keyword evidence="3" id="KW-1185">Reference proteome</keyword>
<evidence type="ECO:0000313" key="2">
    <source>
        <dbReference type="EMBL" id="RWZ78454.1"/>
    </source>
</evidence>